<evidence type="ECO:0000313" key="4">
    <source>
        <dbReference type="RefSeq" id="XP_022257152.1"/>
    </source>
</evidence>
<sequence length="380" mass="41976">MAFSTIVTVALVITFVSLNGFIQEEHGQIHTDVSRISCDFDQNLCNWRNYSNWEFVDYSVITNVPPPKGQHIIALLGGQKHQTGYLASGTFNLNTAMGTLILWVWLSFDVEFEVALLSPQKTILWSTKSDLTPDIRLGMEWILIEIDLFTKVTQQNTENKTFEVLLHGTVSNNQRSVLAVSRIQVIDHLNASGTLRKSQKEEIKDKAHKEEILKTSKRKLNSIPLDSANYKRSHHYSLSSEASTLSPSSTDIMASTYSEKTSSSHPKTEISSQSSFHKTMFTAESSRMTNSTSSTTLKEETASDIYTDTSSDITSKQITDFPTSSADYVTSVSATIQINSSTTTDIPLSSKIDSGSTFEPTSQETAGHHSLSSEGSTISS</sequence>
<dbReference type="GeneID" id="111089263"/>
<feature type="non-terminal residue" evidence="4">
    <location>
        <position position="380"/>
    </location>
</feature>
<dbReference type="InterPro" id="IPR013320">
    <property type="entry name" value="ConA-like_dom_sf"/>
</dbReference>
<gene>
    <name evidence="4" type="primary">LOC111089263</name>
</gene>
<dbReference type="RefSeq" id="XP_022257152.1">
    <property type="nucleotide sequence ID" value="XM_022401444.1"/>
</dbReference>
<name>A0ABM1TMP6_LIMPO</name>
<feature type="signal peptide" evidence="2">
    <location>
        <begin position="1"/>
        <end position="18"/>
    </location>
</feature>
<dbReference type="SUPFAM" id="SSF49899">
    <property type="entry name" value="Concanavalin A-like lectins/glucanases"/>
    <property type="match status" value="1"/>
</dbReference>
<feature type="region of interest" description="Disordered" evidence="1">
    <location>
        <begin position="344"/>
        <end position="380"/>
    </location>
</feature>
<evidence type="ECO:0000313" key="3">
    <source>
        <dbReference type="Proteomes" id="UP000694941"/>
    </source>
</evidence>
<dbReference type="Proteomes" id="UP000694941">
    <property type="component" value="Unplaced"/>
</dbReference>
<evidence type="ECO:0000256" key="2">
    <source>
        <dbReference type="SAM" id="SignalP"/>
    </source>
</evidence>
<accession>A0ABM1TMP6</accession>
<evidence type="ECO:0000256" key="1">
    <source>
        <dbReference type="SAM" id="MobiDB-lite"/>
    </source>
</evidence>
<feature type="chain" id="PRO_5046803693" evidence="2">
    <location>
        <begin position="19"/>
        <end position="380"/>
    </location>
</feature>
<reference evidence="4" key="1">
    <citation type="submission" date="2025-08" db="UniProtKB">
        <authorList>
            <consortium name="RefSeq"/>
        </authorList>
    </citation>
    <scope>IDENTIFICATION</scope>
    <source>
        <tissue evidence="4">Muscle</tissue>
    </source>
</reference>
<organism evidence="3 4">
    <name type="scientific">Limulus polyphemus</name>
    <name type="common">Atlantic horseshoe crab</name>
    <dbReference type="NCBI Taxonomy" id="6850"/>
    <lineage>
        <taxon>Eukaryota</taxon>
        <taxon>Metazoa</taxon>
        <taxon>Ecdysozoa</taxon>
        <taxon>Arthropoda</taxon>
        <taxon>Chelicerata</taxon>
        <taxon>Merostomata</taxon>
        <taxon>Xiphosura</taxon>
        <taxon>Limulidae</taxon>
        <taxon>Limulus</taxon>
    </lineage>
</organism>
<protein>
    <submittedName>
        <fullName evidence="4">Uncharacterized protein LOC111089263</fullName>
    </submittedName>
</protein>
<keyword evidence="2" id="KW-0732">Signal</keyword>
<feature type="region of interest" description="Disordered" evidence="1">
    <location>
        <begin position="256"/>
        <end position="276"/>
    </location>
</feature>
<keyword evidence="3" id="KW-1185">Reference proteome</keyword>
<proteinExistence type="predicted"/>